<dbReference type="Proteomes" id="UP000663828">
    <property type="component" value="Unassembled WGS sequence"/>
</dbReference>
<dbReference type="EMBL" id="CAJNOJ010000108">
    <property type="protein sequence ID" value="CAF1128975.1"/>
    <property type="molecule type" value="Genomic_DNA"/>
</dbReference>
<dbReference type="EMBL" id="CAJNOR010000698">
    <property type="protein sequence ID" value="CAF0984801.1"/>
    <property type="molecule type" value="Genomic_DNA"/>
</dbReference>
<organism evidence="3 5">
    <name type="scientific">Adineta ricciae</name>
    <name type="common">Rotifer</name>
    <dbReference type="NCBI Taxonomy" id="249248"/>
    <lineage>
        <taxon>Eukaryota</taxon>
        <taxon>Metazoa</taxon>
        <taxon>Spiralia</taxon>
        <taxon>Gnathifera</taxon>
        <taxon>Rotifera</taxon>
        <taxon>Eurotatoria</taxon>
        <taxon>Bdelloidea</taxon>
        <taxon>Adinetida</taxon>
        <taxon>Adinetidae</taxon>
        <taxon>Adineta</taxon>
    </lineage>
</organism>
<proteinExistence type="predicted"/>
<keyword evidence="4" id="KW-1185">Reference proteome</keyword>
<feature type="compositionally biased region" description="Basic residues" evidence="1">
    <location>
        <begin position="101"/>
        <end position="111"/>
    </location>
</feature>
<feature type="region of interest" description="Disordered" evidence="1">
    <location>
        <begin position="59"/>
        <end position="111"/>
    </location>
</feature>
<dbReference type="Proteomes" id="UP000663852">
    <property type="component" value="Unassembled WGS sequence"/>
</dbReference>
<protein>
    <submittedName>
        <fullName evidence="3">Uncharacterized protein</fullName>
    </submittedName>
</protein>
<evidence type="ECO:0000313" key="3">
    <source>
        <dbReference type="EMBL" id="CAF1128975.1"/>
    </source>
</evidence>
<sequence>MTSTDAEQSTKSVPIYNAKSSYEHSHSCNDASHHHYPSFYDFKNDALAAAAAKTEISMKRKAKNSQKQDVTRAELIPGHRGNSTVDDLVKFINGPSPSTTKKSKKKSPTSS</sequence>
<reference evidence="3" key="1">
    <citation type="submission" date="2021-02" db="EMBL/GenBank/DDBJ databases">
        <authorList>
            <person name="Nowell W R."/>
        </authorList>
    </citation>
    <scope>NUCLEOTIDE SEQUENCE</scope>
</reference>
<evidence type="ECO:0000313" key="5">
    <source>
        <dbReference type="Proteomes" id="UP000663852"/>
    </source>
</evidence>
<evidence type="ECO:0000313" key="4">
    <source>
        <dbReference type="Proteomes" id="UP000663828"/>
    </source>
</evidence>
<evidence type="ECO:0000256" key="1">
    <source>
        <dbReference type="SAM" id="MobiDB-lite"/>
    </source>
</evidence>
<dbReference type="AlphaFoldDB" id="A0A814R5I8"/>
<comment type="caution">
    <text evidence="3">The sequence shown here is derived from an EMBL/GenBank/DDBJ whole genome shotgun (WGS) entry which is preliminary data.</text>
</comment>
<dbReference type="OrthoDB" id="10015475at2759"/>
<gene>
    <name evidence="3" type="ORF">EDS130_LOCUS21472</name>
    <name evidence="2" type="ORF">XAT740_LOCUS12378</name>
</gene>
<name>A0A814R5I8_ADIRI</name>
<evidence type="ECO:0000313" key="2">
    <source>
        <dbReference type="EMBL" id="CAF0984801.1"/>
    </source>
</evidence>
<accession>A0A814R5I8</accession>